<evidence type="ECO:0000256" key="1">
    <source>
        <dbReference type="SAM" id="Phobius"/>
    </source>
</evidence>
<dbReference type="Proteomes" id="UP000184476">
    <property type="component" value="Unassembled WGS sequence"/>
</dbReference>
<name>A0A1M5BM00_9BACL</name>
<accession>A0A1M5BM00</accession>
<evidence type="ECO:0000313" key="3">
    <source>
        <dbReference type="Proteomes" id="UP000184476"/>
    </source>
</evidence>
<proteinExistence type="predicted"/>
<keyword evidence="1" id="KW-0812">Transmembrane</keyword>
<gene>
    <name evidence="2" type="ORF">SAMN05444392_1263</name>
</gene>
<keyword evidence="3" id="KW-1185">Reference proteome</keyword>
<feature type="transmembrane region" description="Helical" evidence="1">
    <location>
        <begin position="73"/>
        <end position="91"/>
    </location>
</feature>
<dbReference type="OrthoDB" id="8627919at2"/>
<dbReference type="STRING" id="112248.SAMN05444392_1263"/>
<keyword evidence="1" id="KW-1133">Transmembrane helix</keyword>
<dbReference type="RefSeq" id="WP_073158678.1">
    <property type="nucleotide sequence ID" value="NZ_FQVL01000026.1"/>
</dbReference>
<feature type="transmembrane region" description="Helical" evidence="1">
    <location>
        <begin position="16"/>
        <end position="36"/>
    </location>
</feature>
<dbReference type="AlphaFoldDB" id="A0A1M5BM00"/>
<keyword evidence="1" id="KW-0472">Membrane</keyword>
<feature type="transmembrane region" description="Helical" evidence="1">
    <location>
        <begin position="143"/>
        <end position="163"/>
    </location>
</feature>
<dbReference type="EMBL" id="FQVL01000026">
    <property type="protein sequence ID" value="SHF43242.1"/>
    <property type="molecule type" value="Genomic_DNA"/>
</dbReference>
<reference evidence="2 3" key="1">
    <citation type="submission" date="2016-11" db="EMBL/GenBank/DDBJ databases">
        <authorList>
            <person name="Jaros S."/>
            <person name="Januszkiewicz K."/>
            <person name="Wedrychowicz H."/>
        </authorList>
    </citation>
    <scope>NUCLEOTIDE SEQUENCE [LARGE SCALE GENOMIC DNA]</scope>
    <source>
        <strain evidence="2 3">DSM 44666</strain>
    </source>
</reference>
<sequence length="228" mass="25449">MQTVQPSDKQFQTMNGIGLTIPILSTTFGYISGYTIDQQLGMAGFGLLWGILVMLIASRISQVGARSIRQANTPVYIMLPLACIVLGGAILGHLAGPNPNAFLQLLQQSGYGLFFFTLHSPFEWILMPWALIANWHHPTRRRLLIIAAGIFYLGRVASALYFAPAALYWGQHPAEAVAHIDQVTLWIYLDFIRLIWQDVGIVVLMLIAALHPKFRLVNGDSRPERRHT</sequence>
<feature type="transmembrane region" description="Helical" evidence="1">
    <location>
        <begin position="42"/>
        <end position="61"/>
    </location>
</feature>
<feature type="transmembrane region" description="Helical" evidence="1">
    <location>
        <begin position="111"/>
        <end position="131"/>
    </location>
</feature>
<feature type="transmembrane region" description="Helical" evidence="1">
    <location>
        <begin position="194"/>
        <end position="212"/>
    </location>
</feature>
<organism evidence="2 3">
    <name type="scientific">Seinonella peptonophila</name>
    <dbReference type="NCBI Taxonomy" id="112248"/>
    <lineage>
        <taxon>Bacteria</taxon>
        <taxon>Bacillati</taxon>
        <taxon>Bacillota</taxon>
        <taxon>Bacilli</taxon>
        <taxon>Bacillales</taxon>
        <taxon>Thermoactinomycetaceae</taxon>
        <taxon>Seinonella</taxon>
    </lineage>
</organism>
<evidence type="ECO:0000313" key="2">
    <source>
        <dbReference type="EMBL" id="SHF43242.1"/>
    </source>
</evidence>
<protein>
    <submittedName>
        <fullName evidence="2">Uncharacterized protein</fullName>
    </submittedName>
</protein>